<dbReference type="PANTHER" id="PTHR44117">
    <property type="entry name" value="INTRAFLAGELLAR TRANSPORT PROTEIN 88 HOMOLOG"/>
    <property type="match status" value="1"/>
</dbReference>
<dbReference type="EMBL" id="CAJGYM010000004">
    <property type="protein sequence ID" value="CAD6186482.1"/>
    <property type="molecule type" value="Genomic_DNA"/>
</dbReference>
<organism evidence="4 5">
    <name type="scientific">Caenorhabditis auriculariae</name>
    <dbReference type="NCBI Taxonomy" id="2777116"/>
    <lineage>
        <taxon>Eukaryota</taxon>
        <taxon>Metazoa</taxon>
        <taxon>Ecdysozoa</taxon>
        <taxon>Nematoda</taxon>
        <taxon>Chromadorea</taxon>
        <taxon>Rhabditida</taxon>
        <taxon>Rhabditina</taxon>
        <taxon>Rhabditomorpha</taxon>
        <taxon>Rhabditoidea</taxon>
        <taxon>Rhabditidae</taxon>
        <taxon>Peloderinae</taxon>
        <taxon>Caenorhabditis</taxon>
    </lineage>
</organism>
<dbReference type="OrthoDB" id="1926212at2759"/>
<dbReference type="InterPro" id="IPR019734">
    <property type="entry name" value="TPR_rpt"/>
</dbReference>
<dbReference type="Pfam" id="PF09976">
    <property type="entry name" value="TPR_21"/>
    <property type="match status" value="1"/>
</dbReference>
<feature type="region of interest" description="Disordered" evidence="2">
    <location>
        <begin position="713"/>
        <end position="750"/>
    </location>
</feature>
<evidence type="ECO:0000256" key="1">
    <source>
        <dbReference type="PROSITE-ProRule" id="PRU00339"/>
    </source>
</evidence>
<dbReference type="GO" id="GO:0036064">
    <property type="term" value="C:ciliary basal body"/>
    <property type="evidence" value="ECO:0007669"/>
    <property type="project" value="TreeGrafter"/>
</dbReference>
<dbReference type="Pfam" id="PF13174">
    <property type="entry name" value="TPR_6"/>
    <property type="match status" value="1"/>
</dbReference>
<proteinExistence type="predicted"/>
<feature type="repeat" description="TPR" evidence="1">
    <location>
        <begin position="226"/>
        <end position="259"/>
    </location>
</feature>
<feature type="repeat" description="TPR" evidence="1">
    <location>
        <begin position="511"/>
        <end position="544"/>
    </location>
</feature>
<keyword evidence="5" id="KW-1185">Reference proteome</keyword>
<feature type="compositionally biased region" description="Basic and acidic residues" evidence="2">
    <location>
        <begin position="713"/>
        <end position="722"/>
    </location>
</feature>
<dbReference type="GO" id="GO:0005814">
    <property type="term" value="C:centriole"/>
    <property type="evidence" value="ECO:0007669"/>
    <property type="project" value="TreeGrafter"/>
</dbReference>
<gene>
    <name evidence="4" type="ORF">CAUJ_LOCUS2401</name>
</gene>
<dbReference type="Pfam" id="PF13181">
    <property type="entry name" value="TPR_8"/>
    <property type="match status" value="1"/>
</dbReference>
<dbReference type="FunFam" id="1.25.40.10:FF:001034">
    <property type="entry name" value="Intraflagellar transport 88 homolog"/>
    <property type="match status" value="1"/>
</dbReference>
<comment type="caution">
    <text evidence="4">The sequence shown here is derived from an EMBL/GenBank/DDBJ whole genome shotgun (WGS) entry which is preliminary data.</text>
</comment>
<sequence>MGGAQSSSLASAFGCHVENQKMSKKLDEDFYGGFDDYEHAYDIQVASQMGLRAPSSYGQAPPTSFGAAVGNQSSYGRSRAGGRTAAGMRNEPARPMTAVRAAGYTSFANKVQASEAVKASETKSDTGEEKCKEMEQKVTDLLKGSMLAAEQRNYKEALDKAKDAGRRERAVVKYREQHSMVESMNLDLTFTVLFNLAQQYQNSDMLNEALNTYEIIVKNKMFPNSGRLKVNIGNIHFKRKEYNKAIKYYRMALDQVPSIQKETRIKILNNIGIAFVKMGNYDDALSTFDHCVEEKADFKNALNLVVASFCVQDVEKMREAYQKLLDIPLDDDDDHKTSQEKEDVLMIQVLNSDSLKLWERMKRSEAERAIMTATKLISPVIATDSTAGYEWCLETIKQSVHASLATELEMTKAGEMLKDGDIEQAVEVLKVFNSQDTKTASAAANNLCMIRLLEGGPKLAESQKYAEQALSMDRYNANALVNQGNIAYMTGELEKAQHCYREALNSEASCVQAMYNMGLVHRAQGNVEQALECFYKLHNILLNNVQVLCQLAGIYESLEDSAQAIELYSQANSLVPYDPSILNKLAAIFDAEGDKTQAFQCHYDSYRYYPSNMKVIEWMGAYYIETQFSEKAVNYFEKASIMQPNEIKWQLMMASSHRRAGNYQKALELYRNIHRKFPQNIDCLKFLVRITTDLGMPEAKEYVEKLEKAEKVRQLRMQRESDSSQGKRHSANSTHSLPVPQTGDRPNSLNSVRMHSASILAADAQPFSVSQRDMRSADYSYADPLGPSIPRPKTGGKRTQKDDSFDDLDDSMLPQ</sequence>
<feature type="domain" description="Ancillary SecYEG translocon subunit/Cell division coordinator CpoB TPR" evidence="3">
    <location>
        <begin position="349"/>
        <end position="509"/>
    </location>
</feature>
<evidence type="ECO:0000256" key="2">
    <source>
        <dbReference type="SAM" id="MobiDB-lite"/>
    </source>
</evidence>
<feature type="repeat" description="TPR" evidence="1">
    <location>
        <begin position="265"/>
        <end position="298"/>
    </location>
</feature>
<dbReference type="AlphaFoldDB" id="A0A8S1GUL7"/>
<name>A0A8S1GUL7_9PELO</name>
<keyword evidence="1" id="KW-0802">TPR repeat</keyword>
<dbReference type="Pfam" id="PF13424">
    <property type="entry name" value="TPR_12"/>
    <property type="match status" value="1"/>
</dbReference>
<dbReference type="SMART" id="SM00028">
    <property type="entry name" value="TPR"/>
    <property type="match status" value="8"/>
</dbReference>
<protein>
    <recommendedName>
        <fullName evidence="3">Ancillary SecYEG translocon subunit/Cell division coordinator CpoB TPR domain-containing protein</fullName>
    </recommendedName>
</protein>
<dbReference type="GO" id="GO:1905515">
    <property type="term" value="P:non-motile cilium assembly"/>
    <property type="evidence" value="ECO:0007669"/>
    <property type="project" value="TreeGrafter"/>
</dbReference>
<dbReference type="InterPro" id="IPR011990">
    <property type="entry name" value="TPR-like_helical_dom_sf"/>
</dbReference>
<dbReference type="SUPFAM" id="SSF48452">
    <property type="entry name" value="TPR-like"/>
    <property type="match status" value="2"/>
</dbReference>
<feature type="repeat" description="TPR" evidence="1">
    <location>
        <begin position="545"/>
        <end position="578"/>
    </location>
</feature>
<dbReference type="Gene3D" id="1.25.40.10">
    <property type="entry name" value="Tetratricopeptide repeat domain"/>
    <property type="match status" value="2"/>
</dbReference>
<dbReference type="Proteomes" id="UP000835052">
    <property type="component" value="Unassembled WGS sequence"/>
</dbReference>
<dbReference type="PROSITE" id="PS50005">
    <property type="entry name" value="TPR"/>
    <property type="match status" value="5"/>
</dbReference>
<dbReference type="GO" id="GO:0042073">
    <property type="term" value="P:intraciliary transport"/>
    <property type="evidence" value="ECO:0007669"/>
    <property type="project" value="TreeGrafter"/>
</dbReference>
<accession>A0A8S1GUL7</accession>
<feature type="compositionally biased region" description="Low complexity" evidence="2">
    <location>
        <begin position="73"/>
        <end position="87"/>
    </location>
</feature>
<dbReference type="GO" id="GO:0019894">
    <property type="term" value="F:kinesin binding"/>
    <property type="evidence" value="ECO:0007669"/>
    <property type="project" value="TreeGrafter"/>
</dbReference>
<evidence type="ECO:0000313" key="5">
    <source>
        <dbReference type="Proteomes" id="UP000835052"/>
    </source>
</evidence>
<dbReference type="PANTHER" id="PTHR44117:SF1">
    <property type="entry name" value="INTRAFLAGELLAR TRANSPORT PROTEIN 88 HOMOLOG"/>
    <property type="match status" value="1"/>
</dbReference>
<dbReference type="InterPro" id="IPR018704">
    <property type="entry name" value="SecYEG/CpoB_TPR"/>
</dbReference>
<feature type="region of interest" description="Disordered" evidence="2">
    <location>
        <begin position="65"/>
        <end position="89"/>
    </location>
</feature>
<dbReference type="Pfam" id="PF13428">
    <property type="entry name" value="TPR_14"/>
    <property type="match status" value="1"/>
</dbReference>
<reference evidence="4" key="1">
    <citation type="submission" date="2020-10" db="EMBL/GenBank/DDBJ databases">
        <authorList>
            <person name="Kikuchi T."/>
        </authorList>
    </citation>
    <scope>NUCLEOTIDE SEQUENCE</scope>
    <source>
        <strain evidence="4">NKZ352</strain>
    </source>
</reference>
<feature type="region of interest" description="Disordered" evidence="2">
    <location>
        <begin position="768"/>
        <end position="815"/>
    </location>
</feature>
<evidence type="ECO:0000313" key="4">
    <source>
        <dbReference type="EMBL" id="CAD6186482.1"/>
    </source>
</evidence>
<evidence type="ECO:0000259" key="3">
    <source>
        <dbReference type="Pfam" id="PF09976"/>
    </source>
</evidence>
<feature type="compositionally biased region" description="Acidic residues" evidence="2">
    <location>
        <begin position="804"/>
        <end position="815"/>
    </location>
</feature>
<feature type="repeat" description="TPR" evidence="1">
    <location>
        <begin position="613"/>
        <end position="646"/>
    </location>
</feature>
<dbReference type="GO" id="GO:0097546">
    <property type="term" value="C:ciliary base"/>
    <property type="evidence" value="ECO:0007669"/>
    <property type="project" value="TreeGrafter"/>
</dbReference>
<dbReference type="GO" id="GO:0097730">
    <property type="term" value="C:non-motile cilium"/>
    <property type="evidence" value="ECO:0007669"/>
    <property type="project" value="TreeGrafter"/>
</dbReference>